<dbReference type="RefSeq" id="WP_090865808.1">
    <property type="nucleotide sequence ID" value="NZ_FOHE01000001.1"/>
</dbReference>
<accession>A0A1H9Y2X6</accession>
<dbReference type="InterPro" id="IPR029058">
    <property type="entry name" value="AB_hydrolase_fold"/>
</dbReference>
<dbReference type="SUPFAM" id="SSF53474">
    <property type="entry name" value="alpha/beta-Hydrolases"/>
    <property type="match status" value="1"/>
</dbReference>
<organism evidence="4 5">
    <name type="scientific">Oceanobacillus limi</name>
    <dbReference type="NCBI Taxonomy" id="930131"/>
    <lineage>
        <taxon>Bacteria</taxon>
        <taxon>Bacillati</taxon>
        <taxon>Bacillota</taxon>
        <taxon>Bacilli</taxon>
        <taxon>Bacillales</taxon>
        <taxon>Bacillaceae</taxon>
        <taxon>Oceanobacillus</taxon>
    </lineage>
</organism>
<name>A0A1H9Y2X6_9BACI</name>
<dbReference type="InterPro" id="IPR000073">
    <property type="entry name" value="AB_hydrolase_1"/>
</dbReference>
<comment type="similarity">
    <text evidence="1">Belongs to the peptidase S33 family.</text>
</comment>
<evidence type="ECO:0000313" key="5">
    <source>
        <dbReference type="Proteomes" id="UP000198618"/>
    </source>
</evidence>
<keyword evidence="5" id="KW-1185">Reference proteome</keyword>
<dbReference type="PRINTS" id="PR00793">
    <property type="entry name" value="PROAMNOPTASE"/>
</dbReference>
<sequence length="287" mass="33065">MKFQTSDGIELFYEKSGQGVPCVYLHGGPGYWSKSFQFYAQELLEDNFEMVYLDQRGCGRSNHSETRSYSLTRLLDDLEELRISLGINEWCVMGHSFGGILAVNYANRFPERTKGIILSNATLHMYDSFSHQIHKGMDVLNMERETLQRDNLTSFMETFYSILGQLMEKQAYFTFQYMDRNHKAAVDELDEGLDSDPAFQEYVFSSEEYFQDFTSLTKTITKPVLVIAGEFDDAVGPNHHKAFEFPNRQVCLLKGSHHPYIENRQAFKKAVLNFISHITGSNSPSNW</sequence>
<keyword evidence="2" id="KW-0378">Hydrolase</keyword>
<dbReference type="STRING" id="930131.SAMN05216389_101158"/>
<dbReference type="Proteomes" id="UP000198618">
    <property type="component" value="Unassembled WGS sequence"/>
</dbReference>
<dbReference type="OrthoDB" id="9775557at2"/>
<dbReference type="Gene3D" id="3.40.50.1820">
    <property type="entry name" value="alpha/beta hydrolase"/>
    <property type="match status" value="1"/>
</dbReference>
<dbReference type="PANTHER" id="PTHR43798">
    <property type="entry name" value="MONOACYLGLYCEROL LIPASE"/>
    <property type="match status" value="1"/>
</dbReference>
<dbReference type="EMBL" id="FOHE01000001">
    <property type="protein sequence ID" value="SES63157.1"/>
    <property type="molecule type" value="Genomic_DNA"/>
</dbReference>
<dbReference type="InterPro" id="IPR002410">
    <property type="entry name" value="Peptidase_S33"/>
</dbReference>
<reference evidence="4 5" key="1">
    <citation type="submission" date="2016-10" db="EMBL/GenBank/DDBJ databases">
        <authorList>
            <person name="de Groot N.N."/>
        </authorList>
    </citation>
    <scope>NUCLEOTIDE SEQUENCE [LARGE SCALE GENOMIC DNA]</scope>
    <source>
        <strain evidence="4 5">IBRC-M 10780</strain>
    </source>
</reference>
<evidence type="ECO:0000256" key="2">
    <source>
        <dbReference type="ARBA" id="ARBA00022801"/>
    </source>
</evidence>
<dbReference type="InterPro" id="IPR050266">
    <property type="entry name" value="AB_hydrolase_sf"/>
</dbReference>
<gene>
    <name evidence="4" type="ORF">SAMN05216389_101158</name>
</gene>
<evidence type="ECO:0000256" key="1">
    <source>
        <dbReference type="ARBA" id="ARBA00010088"/>
    </source>
</evidence>
<evidence type="ECO:0000313" key="4">
    <source>
        <dbReference type="EMBL" id="SES63157.1"/>
    </source>
</evidence>
<dbReference type="GO" id="GO:0004177">
    <property type="term" value="F:aminopeptidase activity"/>
    <property type="evidence" value="ECO:0007669"/>
    <property type="project" value="UniProtKB-EC"/>
</dbReference>
<feature type="domain" description="AB hydrolase-1" evidence="3">
    <location>
        <begin position="23"/>
        <end position="263"/>
    </location>
</feature>
<dbReference type="GO" id="GO:0006508">
    <property type="term" value="P:proteolysis"/>
    <property type="evidence" value="ECO:0007669"/>
    <property type="project" value="InterPro"/>
</dbReference>
<evidence type="ECO:0000259" key="3">
    <source>
        <dbReference type="Pfam" id="PF00561"/>
    </source>
</evidence>
<proteinExistence type="inferred from homology"/>
<dbReference type="PRINTS" id="PR00111">
    <property type="entry name" value="ABHYDROLASE"/>
</dbReference>
<dbReference type="AlphaFoldDB" id="A0A1H9Y2X6"/>
<protein>
    <submittedName>
        <fullName evidence="4">Proline iminopeptidase</fullName>
    </submittedName>
</protein>
<dbReference type="Pfam" id="PF00561">
    <property type="entry name" value="Abhydrolase_1"/>
    <property type="match status" value="1"/>
</dbReference>